<sequence>MKTPHALRSAPAPGARWQTLPREARDTLFLLAVIAWVVLPHSGHLPAWCIGLTALVLAWRAHLALSGGALPGRWARAGVLLLALAATAWSHGTLLGKEAGVTLLVVLVALKTLELRARRDAFVIFFLGFFLVLTNFLYSQALLVAVAMVVAVWGLLSALVLAHMPVGQPSLRQAAALSARMCLLGAPIMVVLFLLFPRMAPLWGVPGEDLGGRTGLSQRMSLGTVAELALDDSVAMTVRFFGAAPPAESLYFRGPVLSEFDGREWRPVAAGRFLPGLVRPELRVTRASGVDYEITLEPTKVPVLPMLELTPELPLDGIPPTLRPDLRSDLQWRTIHPLDERLRLRATAYPRFEHGPTEAVSGLRHYVELPAGYNPRTLAWAAALRRDPQYAEADADTLVAALLRHIRTGGYTYTLAPGRYGDAQGRHAIDEFWLDRREGFCEHYAAAFTVVLRALDVPARIVTGYQGAERNPVDGYYLVRNSFAHAWVEYWQAGRGWVRVDPTSAVAPERIVQHLNLRPAPGMMATALGTLTPNLLAQLRHQWQALNTAWNQWVLNYSAGRQLDLLRQLGVRSPSWQDLVLALLGLVVAASALGAAWAWWERRHVDPWMAAYRRMRQVMGRAGLPSDEATAPRTLAVQARARWGDAARDAESTLLAMETLRYGPPGSSTSASGATLSRTELRRLVHQLRQHAARLPHA</sequence>
<keyword evidence="1" id="KW-0472">Membrane</keyword>
<protein>
    <submittedName>
        <fullName evidence="3">DUF3488 domain-containing protein</fullName>
    </submittedName>
</protein>
<accession>A0A2S5STU9</accession>
<dbReference type="RefSeq" id="WP_104302754.1">
    <property type="nucleotide sequence ID" value="NZ_PSNX01000009.1"/>
</dbReference>
<evidence type="ECO:0000259" key="2">
    <source>
        <dbReference type="SMART" id="SM00460"/>
    </source>
</evidence>
<dbReference type="InterPro" id="IPR052901">
    <property type="entry name" value="Bact_TGase-like"/>
</dbReference>
<dbReference type="InterPro" id="IPR021878">
    <property type="entry name" value="TgpA_N"/>
</dbReference>
<keyword evidence="1" id="KW-0812">Transmembrane</keyword>
<feature type="transmembrane region" description="Helical" evidence="1">
    <location>
        <begin position="79"/>
        <end position="109"/>
    </location>
</feature>
<dbReference type="InterPro" id="IPR002931">
    <property type="entry name" value="Transglutaminase-like"/>
</dbReference>
<dbReference type="Pfam" id="PF11992">
    <property type="entry name" value="TgpA_N"/>
    <property type="match status" value="1"/>
</dbReference>
<dbReference type="PANTHER" id="PTHR42736:SF1">
    <property type="entry name" value="PROTEIN-GLUTAMINE GAMMA-GLUTAMYLTRANSFERASE"/>
    <property type="match status" value="1"/>
</dbReference>
<dbReference type="OrthoDB" id="9804872at2"/>
<feature type="transmembrane region" description="Helical" evidence="1">
    <location>
        <begin position="28"/>
        <end position="59"/>
    </location>
</feature>
<organism evidence="3 4">
    <name type="scientific">Caldimonas caldifontis</name>
    <dbReference type="NCBI Taxonomy" id="1452508"/>
    <lineage>
        <taxon>Bacteria</taxon>
        <taxon>Pseudomonadati</taxon>
        <taxon>Pseudomonadota</taxon>
        <taxon>Betaproteobacteria</taxon>
        <taxon>Burkholderiales</taxon>
        <taxon>Sphaerotilaceae</taxon>
        <taxon>Caldimonas</taxon>
    </lineage>
</organism>
<dbReference type="InterPro" id="IPR038765">
    <property type="entry name" value="Papain-like_cys_pep_sf"/>
</dbReference>
<feature type="transmembrane region" description="Helical" evidence="1">
    <location>
        <begin position="579"/>
        <end position="600"/>
    </location>
</feature>
<dbReference type="EMBL" id="PSNX01000009">
    <property type="protein sequence ID" value="PPE66158.1"/>
    <property type="molecule type" value="Genomic_DNA"/>
</dbReference>
<evidence type="ECO:0000313" key="3">
    <source>
        <dbReference type="EMBL" id="PPE66158.1"/>
    </source>
</evidence>
<reference evidence="3 4" key="1">
    <citation type="submission" date="2018-02" db="EMBL/GenBank/DDBJ databases">
        <title>Reclassifiation of [Polyangium] brachysporum DSM 7029 as Guopingzhaonella breviflexa gen. nov., sp. nov., a member of the family Comamonadaceae.</title>
        <authorList>
            <person name="Tang B."/>
        </authorList>
    </citation>
    <scope>NUCLEOTIDE SEQUENCE [LARGE SCALE GENOMIC DNA]</scope>
    <source>
        <strain evidence="3 4">BCRC 80649</strain>
    </source>
</reference>
<dbReference type="PANTHER" id="PTHR42736">
    <property type="entry name" value="PROTEIN-GLUTAMINE GAMMA-GLUTAMYLTRANSFERASE"/>
    <property type="match status" value="1"/>
</dbReference>
<dbReference type="Gene3D" id="3.10.620.30">
    <property type="match status" value="1"/>
</dbReference>
<name>A0A2S5STU9_9BURK</name>
<feature type="transmembrane region" description="Helical" evidence="1">
    <location>
        <begin position="174"/>
        <end position="196"/>
    </location>
</feature>
<dbReference type="Pfam" id="PF01841">
    <property type="entry name" value="Transglut_core"/>
    <property type="match status" value="1"/>
</dbReference>
<dbReference type="SMART" id="SM00460">
    <property type="entry name" value="TGc"/>
    <property type="match status" value="1"/>
</dbReference>
<feature type="transmembrane region" description="Helical" evidence="1">
    <location>
        <begin position="121"/>
        <end position="138"/>
    </location>
</feature>
<feature type="transmembrane region" description="Helical" evidence="1">
    <location>
        <begin position="144"/>
        <end position="162"/>
    </location>
</feature>
<keyword evidence="4" id="KW-1185">Reference proteome</keyword>
<gene>
    <name evidence="3" type="ORF">C1704_10850</name>
</gene>
<dbReference type="Proteomes" id="UP000238605">
    <property type="component" value="Unassembled WGS sequence"/>
</dbReference>
<proteinExistence type="predicted"/>
<feature type="domain" description="Transglutaminase-like" evidence="2">
    <location>
        <begin position="433"/>
        <end position="504"/>
    </location>
</feature>
<evidence type="ECO:0000256" key="1">
    <source>
        <dbReference type="SAM" id="Phobius"/>
    </source>
</evidence>
<evidence type="ECO:0000313" key="4">
    <source>
        <dbReference type="Proteomes" id="UP000238605"/>
    </source>
</evidence>
<dbReference type="AlphaFoldDB" id="A0A2S5STU9"/>
<keyword evidence="1" id="KW-1133">Transmembrane helix</keyword>
<dbReference type="SUPFAM" id="SSF54001">
    <property type="entry name" value="Cysteine proteinases"/>
    <property type="match status" value="1"/>
</dbReference>
<comment type="caution">
    <text evidence="3">The sequence shown here is derived from an EMBL/GenBank/DDBJ whole genome shotgun (WGS) entry which is preliminary data.</text>
</comment>